<dbReference type="SUPFAM" id="SSF48452">
    <property type="entry name" value="TPR-like"/>
    <property type="match status" value="1"/>
</dbReference>
<dbReference type="AlphaFoldDB" id="A0A0G0TUI7"/>
<name>A0A0G0TUI7_9BACT</name>
<gene>
    <name evidence="1" type="ORF">UT84_C0007G0001</name>
</gene>
<accession>A0A0G0TUI7</accession>
<reference evidence="1 2" key="1">
    <citation type="journal article" date="2015" name="Nature">
        <title>rRNA introns, odd ribosomes, and small enigmatic genomes across a large radiation of phyla.</title>
        <authorList>
            <person name="Brown C.T."/>
            <person name="Hug L.A."/>
            <person name="Thomas B.C."/>
            <person name="Sharon I."/>
            <person name="Castelle C.J."/>
            <person name="Singh A."/>
            <person name="Wilkins M.J."/>
            <person name="Williams K.H."/>
            <person name="Banfield J.F."/>
        </authorList>
    </citation>
    <scope>NUCLEOTIDE SEQUENCE [LARGE SCALE GENOMIC DNA]</scope>
</reference>
<dbReference type="Gene3D" id="1.25.40.10">
    <property type="entry name" value="Tetratricopeptide repeat domain"/>
    <property type="match status" value="1"/>
</dbReference>
<evidence type="ECO:0000313" key="1">
    <source>
        <dbReference type="EMBL" id="KKR50730.1"/>
    </source>
</evidence>
<dbReference type="EMBL" id="LBYI01000007">
    <property type="protein sequence ID" value="KKR50730.1"/>
    <property type="molecule type" value="Genomic_DNA"/>
</dbReference>
<protein>
    <submittedName>
        <fullName evidence="1">Uncharacterized protein</fullName>
    </submittedName>
</protein>
<sequence length="167" mass="19090">ASLSSGQNNWQELLEKYDIDTIINSQPGSYWPVSVPVYTLPNWKLIYANDVAYVYARDDVIKSQPVDLSKINEGLHEALQFEDKDAEDAVRQLEKLLEFDPQNAFARSQLAIYFLKTDSERAKTISEESRQIYPKNPLFNLILIPKTLCSTLYLLLTTCKKTSAPKL</sequence>
<comment type="caution">
    <text evidence="1">The sequence shown here is derived from an EMBL/GenBank/DDBJ whole genome shotgun (WGS) entry which is preliminary data.</text>
</comment>
<feature type="non-terminal residue" evidence="1">
    <location>
        <position position="1"/>
    </location>
</feature>
<evidence type="ECO:0000313" key="2">
    <source>
        <dbReference type="Proteomes" id="UP000034531"/>
    </source>
</evidence>
<organism evidence="1 2">
    <name type="scientific">Candidatus Curtissbacteria bacterium GW2011_GWA1_40_16</name>
    <dbReference type="NCBI Taxonomy" id="1618405"/>
    <lineage>
        <taxon>Bacteria</taxon>
        <taxon>Candidatus Curtissiibacteriota</taxon>
    </lineage>
</organism>
<proteinExistence type="predicted"/>
<dbReference type="Proteomes" id="UP000034531">
    <property type="component" value="Unassembled WGS sequence"/>
</dbReference>
<dbReference type="InterPro" id="IPR011990">
    <property type="entry name" value="TPR-like_helical_dom_sf"/>
</dbReference>